<dbReference type="OrthoDB" id="1727094at2759"/>
<reference evidence="9" key="2">
    <citation type="submission" date="2025-08" db="UniProtKB">
        <authorList>
            <consortium name="RefSeq"/>
        </authorList>
    </citation>
    <scope>IDENTIFICATION</scope>
    <source>
        <tissue evidence="9">Leaf</tissue>
    </source>
</reference>
<feature type="region of interest" description="Disordered" evidence="5">
    <location>
        <begin position="129"/>
        <end position="192"/>
    </location>
</feature>
<dbReference type="RefSeq" id="XP_016502069.1">
    <property type="nucleotide sequence ID" value="XM_016646583.2"/>
</dbReference>
<dbReference type="InterPro" id="IPR036875">
    <property type="entry name" value="Znf_CCHC_sf"/>
</dbReference>
<feature type="compositionally biased region" description="Basic and acidic residues" evidence="5">
    <location>
        <begin position="148"/>
        <end position="160"/>
    </location>
</feature>
<dbReference type="PaxDb" id="4097-A0A1S4CMB3"/>
<feature type="compositionally biased region" description="Basic residues" evidence="5">
    <location>
        <begin position="161"/>
        <end position="176"/>
    </location>
</feature>
<evidence type="ECO:0000256" key="1">
    <source>
        <dbReference type="ARBA" id="ARBA00022723"/>
    </source>
</evidence>
<dbReference type="Pfam" id="PF04434">
    <property type="entry name" value="SWIM"/>
    <property type="match status" value="1"/>
</dbReference>
<sequence length="255" mass="29339">MMSRFQKNIDNIMKHEHKICQKILLKLEQNKSKVAECIATKADQFHYQIEDNYFRLFSIDLKEMTCSCRRWELTGIPCHHAIATIWVKKDEPEMYVPECYTTELYMKSYGPSILPINSSEECPKIGVEPALPPIYKTQPGRPKKLRKRGSDETSSKELDHKKHNSSKTSRKGKKKNCGTCGKTGHNSRRCPIIMQNHQEDVQQQLGREGSSSEPSNVTEVTRIINESQVPMQSSSSFVTKQTINQLNQHMAQPRE</sequence>
<evidence type="ECO:0000256" key="5">
    <source>
        <dbReference type="SAM" id="MobiDB-lite"/>
    </source>
</evidence>
<evidence type="ECO:0000313" key="9">
    <source>
        <dbReference type="RefSeq" id="XP_016502069.1"/>
    </source>
</evidence>
<protein>
    <submittedName>
        <fullName evidence="9">Uncharacterized protein LOC107820322 isoform X1</fullName>
    </submittedName>
    <submittedName>
        <fullName evidence="9">Uncharacterized protein isoform X1</fullName>
    </submittedName>
</protein>
<evidence type="ECO:0000256" key="3">
    <source>
        <dbReference type="ARBA" id="ARBA00022833"/>
    </source>
</evidence>
<keyword evidence="8" id="KW-1185">Reference proteome</keyword>
<dbReference type="PROSITE" id="PS50158">
    <property type="entry name" value="ZF_CCHC"/>
    <property type="match status" value="1"/>
</dbReference>
<keyword evidence="2 4" id="KW-0863">Zinc-finger</keyword>
<evidence type="ECO:0000256" key="4">
    <source>
        <dbReference type="PROSITE-ProRule" id="PRU00047"/>
    </source>
</evidence>
<dbReference type="PROSITE" id="PS50966">
    <property type="entry name" value="ZF_SWIM"/>
    <property type="match status" value="1"/>
</dbReference>
<keyword evidence="3" id="KW-0862">Zinc</keyword>
<gene>
    <name evidence="9" type="primary">LOC107820322</name>
</gene>
<dbReference type="RefSeq" id="XP_016502069.1">
    <property type="nucleotide sequence ID" value="XM_016646583.1"/>
</dbReference>
<dbReference type="GeneID" id="107820322"/>
<dbReference type="Proteomes" id="UP000790787">
    <property type="component" value="Chromosome 11"/>
</dbReference>
<dbReference type="AlphaFoldDB" id="A0A1S4CMB3"/>
<organism evidence="8 9">
    <name type="scientific">Nicotiana tabacum</name>
    <name type="common">Common tobacco</name>
    <dbReference type="NCBI Taxonomy" id="4097"/>
    <lineage>
        <taxon>Eukaryota</taxon>
        <taxon>Viridiplantae</taxon>
        <taxon>Streptophyta</taxon>
        <taxon>Embryophyta</taxon>
        <taxon>Tracheophyta</taxon>
        <taxon>Spermatophyta</taxon>
        <taxon>Magnoliopsida</taxon>
        <taxon>eudicotyledons</taxon>
        <taxon>Gunneridae</taxon>
        <taxon>Pentapetalae</taxon>
        <taxon>asterids</taxon>
        <taxon>lamiids</taxon>
        <taxon>Solanales</taxon>
        <taxon>Solanaceae</taxon>
        <taxon>Nicotianoideae</taxon>
        <taxon>Nicotianeae</taxon>
        <taxon>Nicotiana</taxon>
    </lineage>
</organism>
<dbReference type="SMART" id="SM00575">
    <property type="entry name" value="ZnF_PMZ"/>
    <property type="match status" value="1"/>
</dbReference>
<name>A0A1S4CMB3_TOBAC</name>
<keyword evidence="1" id="KW-0479">Metal-binding</keyword>
<dbReference type="STRING" id="4097.A0A1S4CMB3"/>
<dbReference type="GO" id="GO:0008270">
    <property type="term" value="F:zinc ion binding"/>
    <property type="evidence" value="ECO:0007669"/>
    <property type="project" value="UniProtKB-KW"/>
</dbReference>
<dbReference type="SUPFAM" id="SSF57756">
    <property type="entry name" value="Retrovirus zinc finger-like domains"/>
    <property type="match status" value="1"/>
</dbReference>
<evidence type="ECO:0000259" key="7">
    <source>
        <dbReference type="PROSITE" id="PS50966"/>
    </source>
</evidence>
<accession>A0A1S4CMB3</accession>
<dbReference type="GO" id="GO:0003676">
    <property type="term" value="F:nucleic acid binding"/>
    <property type="evidence" value="ECO:0007669"/>
    <property type="project" value="InterPro"/>
</dbReference>
<dbReference type="PANTHER" id="PTHR31973">
    <property type="entry name" value="POLYPROTEIN, PUTATIVE-RELATED"/>
    <property type="match status" value="1"/>
</dbReference>
<dbReference type="OMA" id="KADQFHY"/>
<dbReference type="InterPro" id="IPR001878">
    <property type="entry name" value="Znf_CCHC"/>
</dbReference>
<dbReference type="InterPro" id="IPR007527">
    <property type="entry name" value="Znf_SWIM"/>
</dbReference>
<dbReference type="InterPro" id="IPR006564">
    <property type="entry name" value="Znf_PMZ"/>
</dbReference>
<feature type="domain" description="SWIM-type" evidence="7">
    <location>
        <begin position="57"/>
        <end position="89"/>
    </location>
</feature>
<dbReference type="PANTHER" id="PTHR31973:SF197">
    <property type="entry name" value="SWIM-TYPE DOMAIN-CONTAINING PROTEIN"/>
    <property type="match status" value="1"/>
</dbReference>
<feature type="domain" description="CCHC-type" evidence="6">
    <location>
        <begin position="177"/>
        <end position="191"/>
    </location>
</feature>
<evidence type="ECO:0000259" key="6">
    <source>
        <dbReference type="PROSITE" id="PS50158"/>
    </source>
</evidence>
<dbReference type="KEGG" id="nta:107820322"/>
<evidence type="ECO:0000313" key="8">
    <source>
        <dbReference type="Proteomes" id="UP000790787"/>
    </source>
</evidence>
<evidence type="ECO:0000256" key="2">
    <source>
        <dbReference type="ARBA" id="ARBA00022771"/>
    </source>
</evidence>
<proteinExistence type="predicted"/>
<reference evidence="8" key="1">
    <citation type="journal article" date="2014" name="Nat. Commun.">
        <title>The tobacco genome sequence and its comparison with those of tomato and potato.</title>
        <authorList>
            <person name="Sierro N."/>
            <person name="Battey J.N."/>
            <person name="Ouadi S."/>
            <person name="Bakaher N."/>
            <person name="Bovet L."/>
            <person name="Willig A."/>
            <person name="Goepfert S."/>
            <person name="Peitsch M.C."/>
            <person name="Ivanov N.V."/>
        </authorList>
    </citation>
    <scope>NUCLEOTIDE SEQUENCE [LARGE SCALE GENOMIC DNA]</scope>
</reference>